<comment type="caution">
    <text evidence="1">The sequence shown here is derived from an EMBL/GenBank/DDBJ whole genome shotgun (WGS) entry which is preliminary data.</text>
</comment>
<organism evidence="1 2">
    <name type="scientific">Helicobacter winghamensis</name>
    <dbReference type="NCBI Taxonomy" id="157268"/>
    <lineage>
        <taxon>Bacteria</taxon>
        <taxon>Pseudomonadati</taxon>
        <taxon>Campylobacterota</taxon>
        <taxon>Epsilonproteobacteria</taxon>
        <taxon>Campylobacterales</taxon>
        <taxon>Helicobacteraceae</taxon>
        <taxon>Helicobacter</taxon>
    </lineage>
</organism>
<proteinExistence type="predicted"/>
<reference evidence="1 2" key="1">
    <citation type="submission" date="2016-07" db="EMBL/GenBank/DDBJ databases">
        <title>Detection of Helicobacter winghamensis from caecal content of red fox (Vulpes vulpes).</title>
        <authorList>
            <person name="Zanoni R.G."/>
            <person name="Florio D."/>
            <person name="Caffara M."/>
            <person name="Renzi M."/>
            <person name="Parisi A."/>
            <person name="Pasquali F."/>
            <person name="Manfreda G."/>
        </authorList>
    </citation>
    <scope>NUCLEOTIDE SEQUENCE [LARGE SCALE GENOMIC DNA]</scope>
    <source>
        <strain evidence="1 2">295_13</strain>
    </source>
</reference>
<accession>A0A2N3PK95</accession>
<dbReference type="Proteomes" id="UP000233350">
    <property type="component" value="Unassembled WGS sequence"/>
</dbReference>
<gene>
    <name evidence="1" type="ORF">BCM31_01260</name>
</gene>
<dbReference type="STRING" id="556267.HWAG_00677"/>
<keyword evidence="2" id="KW-1185">Reference proteome</keyword>
<protein>
    <submittedName>
        <fullName evidence="1">Uncharacterized protein</fullName>
    </submittedName>
</protein>
<dbReference type="AlphaFoldDB" id="A0A2N3PK95"/>
<dbReference type="EMBL" id="MBPK01000011">
    <property type="protein sequence ID" value="PKT81842.1"/>
    <property type="molecule type" value="Genomic_DNA"/>
</dbReference>
<evidence type="ECO:0000313" key="2">
    <source>
        <dbReference type="Proteomes" id="UP000233350"/>
    </source>
</evidence>
<sequence length="135" mass="16276">MDLKKIAHKVARDYGVLEDLEMLEAIYPKKDYREFLDLLRVNGSFNLHCVEIENRFSSVFKRFKSFFMRWVENESFEIGRESSLSFLQKDLKVSFYDFLDNIKEVKEKIVQAFIYSTSSSLYDYFSERKELKEFL</sequence>
<dbReference type="RefSeq" id="WP_101312989.1">
    <property type="nucleotide sequence ID" value="NZ_MBPJ01000022.1"/>
</dbReference>
<name>A0A2N3PK95_9HELI</name>
<evidence type="ECO:0000313" key="1">
    <source>
        <dbReference type="EMBL" id="PKT81842.1"/>
    </source>
</evidence>